<name>A0A8J2JQE9_9HEXA</name>
<sequence>MDNTVVLWREKLTIISKLIIELCCSFLYLKTLDAIVGISIILILPTIFSYNYSVGFLIYICCWKYAMKFYHGGMALLVFCWLLGSMTISLRTCSSSNWVDFQYLKKLHHCVFEKLSHHLLQLSARNTDKSAG</sequence>
<feature type="transmembrane region" description="Helical" evidence="1">
    <location>
        <begin position="12"/>
        <end position="29"/>
    </location>
</feature>
<gene>
    <name evidence="2" type="ORF">AFUS01_LOCUS8642</name>
</gene>
<evidence type="ECO:0000313" key="3">
    <source>
        <dbReference type="Proteomes" id="UP000708208"/>
    </source>
</evidence>
<dbReference type="Proteomes" id="UP000708208">
    <property type="component" value="Unassembled WGS sequence"/>
</dbReference>
<protein>
    <submittedName>
        <fullName evidence="2">Uncharacterized protein</fullName>
    </submittedName>
</protein>
<organism evidence="2 3">
    <name type="scientific">Allacma fusca</name>
    <dbReference type="NCBI Taxonomy" id="39272"/>
    <lineage>
        <taxon>Eukaryota</taxon>
        <taxon>Metazoa</taxon>
        <taxon>Ecdysozoa</taxon>
        <taxon>Arthropoda</taxon>
        <taxon>Hexapoda</taxon>
        <taxon>Collembola</taxon>
        <taxon>Symphypleona</taxon>
        <taxon>Sminthuridae</taxon>
        <taxon>Allacma</taxon>
    </lineage>
</organism>
<feature type="transmembrane region" description="Helical" evidence="1">
    <location>
        <begin position="35"/>
        <end position="62"/>
    </location>
</feature>
<feature type="transmembrane region" description="Helical" evidence="1">
    <location>
        <begin position="69"/>
        <end position="90"/>
    </location>
</feature>
<comment type="caution">
    <text evidence="2">The sequence shown here is derived from an EMBL/GenBank/DDBJ whole genome shotgun (WGS) entry which is preliminary data.</text>
</comment>
<dbReference type="EMBL" id="CAJVCH010060317">
    <property type="protein sequence ID" value="CAG7719309.1"/>
    <property type="molecule type" value="Genomic_DNA"/>
</dbReference>
<dbReference type="AlphaFoldDB" id="A0A8J2JQE9"/>
<keyword evidence="1" id="KW-0472">Membrane</keyword>
<keyword evidence="1" id="KW-1133">Transmembrane helix</keyword>
<keyword evidence="1" id="KW-0812">Transmembrane</keyword>
<evidence type="ECO:0000256" key="1">
    <source>
        <dbReference type="SAM" id="Phobius"/>
    </source>
</evidence>
<keyword evidence="3" id="KW-1185">Reference proteome</keyword>
<evidence type="ECO:0000313" key="2">
    <source>
        <dbReference type="EMBL" id="CAG7719309.1"/>
    </source>
</evidence>
<reference evidence="2" key="1">
    <citation type="submission" date="2021-06" db="EMBL/GenBank/DDBJ databases">
        <authorList>
            <person name="Hodson N. C."/>
            <person name="Mongue J. A."/>
            <person name="Jaron S. K."/>
        </authorList>
    </citation>
    <scope>NUCLEOTIDE SEQUENCE</scope>
</reference>
<proteinExistence type="predicted"/>
<accession>A0A8J2JQE9</accession>